<gene>
    <name evidence="2" type="ORF">ACD_49C00079G0020</name>
</gene>
<evidence type="ECO:0000313" key="2">
    <source>
        <dbReference type="EMBL" id="EKD65856.1"/>
    </source>
</evidence>
<evidence type="ECO:0000256" key="1">
    <source>
        <dbReference type="SAM" id="MobiDB-lite"/>
    </source>
</evidence>
<reference evidence="2" key="1">
    <citation type="journal article" date="2012" name="Science">
        <title>Fermentation, hydrogen, and sulfur metabolism in multiple uncultivated bacterial phyla.</title>
        <authorList>
            <person name="Wrighton K.C."/>
            <person name="Thomas B.C."/>
            <person name="Sharon I."/>
            <person name="Miller C.S."/>
            <person name="Castelle C.J."/>
            <person name="VerBerkmoes N.C."/>
            <person name="Wilkins M.J."/>
            <person name="Hettich R.L."/>
            <person name="Lipton M.S."/>
            <person name="Williams K.H."/>
            <person name="Long P.E."/>
            <person name="Banfield J.F."/>
        </authorList>
    </citation>
    <scope>NUCLEOTIDE SEQUENCE [LARGE SCALE GENOMIC DNA]</scope>
</reference>
<name>K2AVZ3_9BACT</name>
<accession>K2AVZ3</accession>
<dbReference type="AlphaFoldDB" id="K2AVZ3"/>
<feature type="region of interest" description="Disordered" evidence="1">
    <location>
        <begin position="1"/>
        <end position="38"/>
    </location>
</feature>
<feature type="compositionally biased region" description="Basic residues" evidence="1">
    <location>
        <begin position="25"/>
        <end position="38"/>
    </location>
</feature>
<proteinExistence type="predicted"/>
<comment type="caution">
    <text evidence="2">The sequence shown here is derived from an EMBL/GenBank/DDBJ whole genome shotgun (WGS) entry which is preliminary data.</text>
</comment>
<protein>
    <submittedName>
        <fullName evidence="2">Uncharacterized protein</fullName>
    </submittedName>
</protein>
<dbReference type="EMBL" id="AMFJ01021665">
    <property type="protein sequence ID" value="EKD65856.1"/>
    <property type="molecule type" value="Genomic_DNA"/>
</dbReference>
<sequence>MATKTICKPTRTTSKPGPKTVIVPAHKRSTPTKLPKCK</sequence>
<organism evidence="2">
    <name type="scientific">uncultured bacterium</name>
    <name type="common">gcode 4</name>
    <dbReference type="NCBI Taxonomy" id="1234023"/>
    <lineage>
        <taxon>Bacteria</taxon>
        <taxon>environmental samples</taxon>
    </lineage>
</organism>